<proteinExistence type="predicted"/>
<feature type="region of interest" description="Disordered" evidence="1">
    <location>
        <begin position="54"/>
        <end position="74"/>
    </location>
</feature>
<evidence type="ECO:0000313" key="3">
    <source>
        <dbReference type="WBParaSite" id="maker-unitig_43110-snap-gene-0.2-mRNA-1"/>
    </source>
</evidence>
<name>A0A1I8FPG4_9PLAT</name>
<protein>
    <submittedName>
        <fullName evidence="3">Lipoprotein</fullName>
    </submittedName>
</protein>
<keyword evidence="2" id="KW-1185">Reference proteome</keyword>
<evidence type="ECO:0000313" key="2">
    <source>
        <dbReference type="Proteomes" id="UP000095280"/>
    </source>
</evidence>
<dbReference type="Proteomes" id="UP000095280">
    <property type="component" value="Unplaced"/>
</dbReference>
<dbReference type="AlphaFoldDB" id="A0A1I8FPG4"/>
<dbReference type="WBParaSite" id="maker-unitig_43110-snap-gene-0.2-mRNA-1">
    <property type="protein sequence ID" value="maker-unitig_43110-snap-gene-0.2-mRNA-1"/>
    <property type="gene ID" value="maker-unitig_43110-snap-gene-0.2"/>
</dbReference>
<organism evidence="2 3">
    <name type="scientific">Macrostomum lignano</name>
    <dbReference type="NCBI Taxonomy" id="282301"/>
    <lineage>
        <taxon>Eukaryota</taxon>
        <taxon>Metazoa</taxon>
        <taxon>Spiralia</taxon>
        <taxon>Lophotrochozoa</taxon>
        <taxon>Platyhelminthes</taxon>
        <taxon>Rhabditophora</taxon>
        <taxon>Macrostomorpha</taxon>
        <taxon>Macrostomida</taxon>
        <taxon>Macrostomidae</taxon>
        <taxon>Macrostomum</taxon>
    </lineage>
</organism>
<sequence length="74" mass="7962">MACDRGDSDECASLANGIDKSFIWDGNKTMGLGGRQVDASDNAFIAKYLAKRDEHTSSGAGRWSAKLRDVHAKS</sequence>
<accession>A0A1I8FPG4</accession>
<reference evidence="3" key="1">
    <citation type="submission" date="2016-11" db="UniProtKB">
        <authorList>
            <consortium name="WormBaseParasite"/>
        </authorList>
    </citation>
    <scope>IDENTIFICATION</scope>
</reference>
<evidence type="ECO:0000256" key="1">
    <source>
        <dbReference type="SAM" id="MobiDB-lite"/>
    </source>
</evidence>